<feature type="region of interest" description="Disordered" evidence="1">
    <location>
        <begin position="192"/>
        <end position="270"/>
    </location>
</feature>
<accession>A0A8H4RLW3</accession>
<sequence>MNNDSTPNPAEVLPTADTTNRADSIESGTRTQHALSPAKRKFQAQMVKKLDFIDGLMKNLDILVWVELCILYYMDCSLFRFFIRGLNQMMFLTPKPHFIPPMPKHRPYIGAIFGPFIICVLLHLFTARSEAGEAMRGYLHGGIIVDLIGQKGPTSKIHLLLLDCLVLGLQCFMLAVHVERERLKTVLTAYTSPGRTRNQPRAEVTSSQDHDAEERGIMRDAVTNTGDIELQPLASRNDGPSTGQEDTTERDEERARLLAEPPPTEHGDEAGLDMFWTGTVIVADFHIMHNLRRQWENYGSATAFQTVGFSAELTAATEADRTLRLNAVTQRFQQGVNALTS</sequence>
<organism evidence="4 5">
    <name type="scientific">Cudoniella acicularis</name>
    <dbReference type="NCBI Taxonomy" id="354080"/>
    <lineage>
        <taxon>Eukaryota</taxon>
        <taxon>Fungi</taxon>
        <taxon>Dikarya</taxon>
        <taxon>Ascomycota</taxon>
        <taxon>Pezizomycotina</taxon>
        <taxon>Leotiomycetes</taxon>
        <taxon>Helotiales</taxon>
        <taxon>Tricladiaceae</taxon>
        <taxon>Cudoniella</taxon>
    </lineage>
</organism>
<dbReference type="GO" id="GO:0005783">
    <property type="term" value="C:endoplasmic reticulum"/>
    <property type="evidence" value="ECO:0007669"/>
    <property type="project" value="TreeGrafter"/>
</dbReference>
<gene>
    <name evidence="4" type="ORF">G7Y89_g6866</name>
</gene>
<keyword evidence="2" id="KW-0472">Membrane</keyword>
<feature type="transmembrane region" description="Helical" evidence="2">
    <location>
        <begin position="62"/>
        <end position="83"/>
    </location>
</feature>
<dbReference type="InterPro" id="IPR013715">
    <property type="entry name" value="DUF1746"/>
</dbReference>
<dbReference type="AlphaFoldDB" id="A0A8H4RLW3"/>
<feature type="compositionally biased region" description="Polar residues" evidence="1">
    <location>
        <begin position="192"/>
        <end position="207"/>
    </location>
</feature>
<evidence type="ECO:0000313" key="4">
    <source>
        <dbReference type="EMBL" id="KAF4631270.1"/>
    </source>
</evidence>
<evidence type="ECO:0000259" key="3">
    <source>
        <dbReference type="Pfam" id="PF08508"/>
    </source>
</evidence>
<dbReference type="EMBL" id="JAAMPI010000460">
    <property type="protein sequence ID" value="KAF4631270.1"/>
    <property type="molecule type" value="Genomic_DNA"/>
</dbReference>
<feature type="domain" description="DUF1746" evidence="3">
    <location>
        <begin position="59"/>
        <end position="173"/>
    </location>
</feature>
<reference evidence="4 5" key="1">
    <citation type="submission" date="2020-03" db="EMBL/GenBank/DDBJ databases">
        <title>Draft Genome Sequence of Cudoniella acicularis.</title>
        <authorList>
            <person name="Buettner E."/>
            <person name="Kellner H."/>
        </authorList>
    </citation>
    <scope>NUCLEOTIDE SEQUENCE [LARGE SCALE GENOMIC DNA]</scope>
    <source>
        <strain evidence="4 5">DSM 108380</strain>
    </source>
</reference>
<feature type="compositionally biased region" description="Basic and acidic residues" evidence="1">
    <location>
        <begin position="251"/>
        <end position="269"/>
    </location>
</feature>
<dbReference type="GO" id="GO:0044695">
    <property type="term" value="C:Dsc E3 ubiquitin ligase complex"/>
    <property type="evidence" value="ECO:0007669"/>
    <property type="project" value="InterPro"/>
</dbReference>
<keyword evidence="5" id="KW-1185">Reference proteome</keyword>
<dbReference type="OrthoDB" id="5428737at2759"/>
<feature type="transmembrane region" description="Helical" evidence="2">
    <location>
        <begin position="108"/>
        <end position="126"/>
    </location>
</feature>
<proteinExistence type="predicted"/>
<dbReference type="PANTHER" id="PTHR39405">
    <property type="entry name" value="DSC E3 UBIQUITIN LIGASE COMPLEX SUBUNIT 4"/>
    <property type="match status" value="1"/>
</dbReference>
<evidence type="ECO:0000313" key="5">
    <source>
        <dbReference type="Proteomes" id="UP000566819"/>
    </source>
</evidence>
<protein>
    <recommendedName>
        <fullName evidence="3">DUF1746 domain-containing protein</fullName>
    </recommendedName>
</protein>
<dbReference type="GO" id="GO:0032933">
    <property type="term" value="P:SREBP signaling pathway"/>
    <property type="evidence" value="ECO:0007669"/>
    <property type="project" value="InterPro"/>
</dbReference>
<keyword evidence="2" id="KW-1133">Transmembrane helix</keyword>
<dbReference type="Pfam" id="PF08508">
    <property type="entry name" value="DUF1746"/>
    <property type="match status" value="1"/>
</dbReference>
<feature type="region of interest" description="Disordered" evidence="1">
    <location>
        <begin position="1"/>
        <end position="30"/>
    </location>
</feature>
<evidence type="ECO:0000256" key="1">
    <source>
        <dbReference type="SAM" id="MobiDB-lite"/>
    </source>
</evidence>
<dbReference type="Proteomes" id="UP000566819">
    <property type="component" value="Unassembled WGS sequence"/>
</dbReference>
<evidence type="ECO:0000256" key="2">
    <source>
        <dbReference type="SAM" id="Phobius"/>
    </source>
</evidence>
<dbReference type="InterPro" id="IPR038967">
    <property type="entry name" value="Dsc4-like"/>
</dbReference>
<keyword evidence="2" id="KW-0812">Transmembrane</keyword>
<comment type="caution">
    <text evidence="4">The sequence shown here is derived from an EMBL/GenBank/DDBJ whole genome shotgun (WGS) entry which is preliminary data.</text>
</comment>
<dbReference type="PANTHER" id="PTHR39405:SF1">
    <property type="entry name" value="DSC E3 UBIQUITIN LIGASE COMPLEX SUBUNIT 4"/>
    <property type="match status" value="1"/>
</dbReference>
<feature type="compositionally biased region" description="Basic and acidic residues" evidence="1">
    <location>
        <begin position="208"/>
        <end position="218"/>
    </location>
</feature>
<feature type="compositionally biased region" description="Polar residues" evidence="1">
    <location>
        <begin position="16"/>
        <end position="30"/>
    </location>
</feature>
<name>A0A8H4RLW3_9HELO</name>